<sequence length="24" mass="2715">MVQLRIATKCDPAKTRLTYTFSGN</sequence>
<reference evidence="1" key="1">
    <citation type="submission" date="2014-09" db="EMBL/GenBank/DDBJ databases">
        <authorList>
            <person name="Magalhaes I.L.F."/>
            <person name="Oliveira U."/>
            <person name="Santos F.R."/>
            <person name="Vidigal T.H.D.A."/>
            <person name="Brescovit A.D."/>
            <person name="Santos A.J."/>
        </authorList>
    </citation>
    <scope>NUCLEOTIDE SEQUENCE</scope>
    <source>
        <tissue evidence="1">Shoot tissue taken approximately 20 cm above the soil surface</tissue>
    </source>
</reference>
<organism evidence="1">
    <name type="scientific">Arundo donax</name>
    <name type="common">Giant reed</name>
    <name type="synonym">Donax arundinaceus</name>
    <dbReference type="NCBI Taxonomy" id="35708"/>
    <lineage>
        <taxon>Eukaryota</taxon>
        <taxon>Viridiplantae</taxon>
        <taxon>Streptophyta</taxon>
        <taxon>Embryophyta</taxon>
        <taxon>Tracheophyta</taxon>
        <taxon>Spermatophyta</taxon>
        <taxon>Magnoliopsida</taxon>
        <taxon>Liliopsida</taxon>
        <taxon>Poales</taxon>
        <taxon>Poaceae</taxon>
        <taxon>PACMAD clade</taxon>
        <taxon>Arundinoideae</taxon>
        <taxon>Arundineae</taxon>
        <taxon>Arundo</taxon>
    </lineage>
</organism>
<protein>
    <submittedName>
        <fullName evidence="1">Uncharacterized protein</fullName>
    </submittedName>
</protein>
<accession>A0A0A8ZXI5</accession>
<name>A0A0A8ZXI5_ARUDO</name>
<proteinExistence type="predicted"/>
<reference evidence="1" key="2">
    <citation type="journal article" date="2015" name="Data Brief">
        <title>Shoot transcriptome of the giant reed, Arundo donax.</title>
        <authorList>
            <person name="Barrero R.A."/>
            <person name="Guerrero F.D."/>
            <person name="Moolhuijzen P."/>
            <person name="Goolsby J.A."/>
            <person name="Tidwell J."/>
            <person name="Bellgard S.E."/>
            <person name="Bellgard M.I."/>
        </authorList>
    </citation>
    <scope>NUCLEOTIDE SEQUENCE</scope>
    <source>
        <tissue evidence="1">Shoot tissue taken approximately 20 cm above the soil surface</tissue>
    </source>
</reference>
<dbReference type="AlphaFoldDB" id="A0A0A8ZXI5"/>
<dbReference type="EMBL" id="GBRH01258393">
    <property type="protein sequence ID" value="JAD39502.1"/>
    <property type="molecule type" value="Transcribed_RNA"/>
</dbReference>
<evidence type="ECO:0000313" key="1">
    <source>
        <dbReference type="EMBL" id="JAD39502.1"/>
    </source>
</evidence>